<dbReference type="InterPro" id="IPR036909">
    <property type="entry name" value="Cyt_c-like_dom_sf"/>
</dbReference>
<keyword evidence="12 15" id="KW-0472">Membrane</keyword>
<dbReference type="PROSITE" id="PS51007">
    <property type="entry name" value="CYTC"/>
    <property type="match status" value="2"/>
</dbReference>
<evidence type="ECO:0000256" key="5">
    <source>
        <dbReference type="ARBA" id="ARBA00022692"/>
    </source>
</evidence>
<feature type="transmembrane region" description="Helical" evidence="15">
    <location>
        <begin position="84"/>
        <end position="105"/>
    </location>
</feature>
<feature type="transmembrane region" description="Helical" evidence="15">
    <location>
        <begin position="125"/>
        <end position="141"/>
    </location>
</feature>
<feature type="transmembrane region" description="Helical" evidence="15">
    <location>
        <begin position="236"/>
        <end position="255"/>
    </location>
</feature>
<evidence type="ECO:0000256" key="10">
    <source>
        <dbReference type="ARBA" id="ARBA00023004"/>
    </source>
</evidence>
<accession>A0A2T5BNZ1</accession>
<dbReference type="Gene3D" id="1.10.760.10">
    <property type="entry name" value="Cytochrome c-like domain"/>
    <property type="match status" value="2"/>
</dbReference>
<dbReference type="GO" id="GO:0020037">
    <property type="term" value="F:heme binding"/>
    <property type="evidence" value="ECO:0007669"/>
    <property type="project" value="InterPro"/>
</dbReference>
<evidence type="ECO:0000313" key="18">
    <source>
        <dbReference type="Proteomes" id="UP000243859"/>
    </source>
</evidence>
<dbReference type="GO" id="GO:0019645">
    <property type="term" value="P:anaerobic electron transport chain"/>
    <property type="evidence" value="ECO:0007669"/>
    <property type="project" value="TreeGrafter"/>
</dbReference>
<evidence type="ECO:0000259" key="16">
    <source>
        <dbReference type="PROSITE" id="PS51007"/>
    </source>
</evidence>
<dbReference type="SUPFAM" id="SSF46626">
    <property type="entry name" value="Cytochrome c"/>
    <property type="match status" value="2"/>
</dbReference>
<evidence type="ECO:0000256" key="4">
    <source>
        <dbReference type="ARBA" id="ARBA00022617"/>
    </source>
</evidence>
<dbReference type="PANTHER" id="PTHR30598:SF3">
    <property type="entry name" value="RESPIRATORY NITRATE REDUCTASE 1 GAMMA CHAIN"/>
    <property type="match status" value="1"/>
</dbReference>
<dbReference type="NCBIfam" id="TIGR00351">
    <property type="entry name" value="narI"/>
    <property type="match status" value="1"/>
</dbReference>
<keyword evidence="18" id="KW-1185">Reference proteome</keyword>
<evidence type="ECO:0000256" key="8">
    <source>
        <dbReference type="ARBA" id="ARBA00022989"/>
    </source>
</evidence>
<dbReference type="InterPro" id="IPR003816">
    <property type="entry name" value="Nitrate_red_gam"/>
</dbReference>
<dbReference type="Pfam" id="PF02665">
    <property type="entry name" value="Nitrate_red_gam"/>
    <property type="match status" value="1"/>
</dbReference>
<dbReference type="InterPro" id="IPR036197">
    <property type="entry name" value="NarG-like_sf"/>
</dbReference>
<proteinExistence type="predicted"/>
<dbReference type="GO" id="GO:0042128">
    <property type="term" value="P:nitrate assimilation"/>
    <property type="evidence" value="ECO:0007669"/>
    <property type="project" value="UniProtKB-KW"/>
</dbReference>
<dbReference type="GO" id="GO:0005886">
    <property type="term" value="C:plasma membrane"/>
    <property type="evidence" value="ECO:0007669"/>
    <property type="project" value="UniProtKB-SubCell"/>
</dbReference>
<evidence type="ECO:0000256" key="15">
    <source>
        <dbReference type="SAM" id="Phobius"/>
    </source>
</evidence>
<evidence type="ECO:0000256" key="1">
    <source>
        <dbReference type="ARBA" id="ARBA00004651"/>
    </source>
</evidence>
<keyword evidence="10 13" id="KW-0408">Iron</keyword>
<evidence type="ECO:0000256" key="3">
    <source>
        <dbReference type="ARBA" id="ARBA00022475"/>
    </source>
</evidence>
<keyword evidence="11" id="KW-0534">Nitrate assimilation</keyword>
<protein>
    <submittedName>
        <fullName evidence="17">Respiratory nitrate reductase gamma subunit</fullName>
    </submittedName>
</protein>
<feature type="domain" description="Cytochrome c" evidence="16">
    <location>
        <begin position="400"/>
        <end position="498"/>
    </location>
</feature>
<evidence type="ECO:0000313" key="17">
    <source>
        <dbReference type="EMBL" id="PTN00730.1"/>
    </source>
</evidence>
<name>A0A2T5BNZ1_9RHOB</name>
<keyword evidence="2" id="KW-0813">Transport</keyword>
<dbReference type="Proteomes" id="UP000243859">
    <property type="component" value="Unassembled WGS sequence"/>
</dbReference>
<feature type="binding site" description="axial binding residue" evidence="13">
    <location>
        <position position="181"/>
    </location>
    <ligand>
        <name>heme b</name>
        <dbReference type="ChEBI" id="CHEBI:60344"/>
        <label>1</label>
    </ligand>
    <ligandPart>
        <name>Fe</name>
        <dbReference type="ChEBI" id="CHEBI:18248"/>
    </ligandPart>
</feature>
<keyword evidence="6 14" id="KW-0479">Metal-binding</keyword>
<evidence type="ECO:0000256" key="2">
    <source>
        <dbReference type="ARBA" id="ARBA00022448"/>
    </source>
</evidence>
<keyword evidence="3" id="KW-1003">Cell membrane</keyword>
<evidence type="ECO:0000256" key="14">
    <source>
        <dbReference type="PROSITE-ProRule" id="PRU00433"/>
    </source>
</evidence>
<dbReference type="RefSeq" id="WP_107893505.1">
    <property type="nucleotide sequence ID" value="NZ_NHSI01000040.1"/>
</dbReference>
<dbReference type="GO" id="GO:0008940">
    <property type="term" value="F:nitrate reductase activity"/>
    <property type="evidence" value="ECO:0007669"/>
    <property type="project" value="InterPro"/>
</dbReference>
<feature type="transmembrane region" description="Helical" evidence="15">
    <location>
        <begin position="54"/>
        <end position="78"/>
    </location>
</feature>
<keyword evidence="5 15" id="KW-0812">Transmembrane</keyword>
<gene>
    <name evidence="17" type="ORF">C8N32_12424</name>
</gene>
<dbReference type="AlphaFoldDB" id="A0A2T5BNZ1"/>
<dbReference type="EMBL" id="QAAA01000024">
    <property type="protein sequence ID" value="PTN00730.1"/>
    <property type="molecule type" value="Genomic_DNA"/>
</dbReference>
<dbReference type="GO" id="GO:0046872">
    <property type="term" value="F:metal ion binding"/>
    <property type="evidence" value="ECO:0007669"/>
    <property type="project" value="UniProtKB-KW"/>
</dbReference>
<dbReference type="OrthoDB" id="9773456at2"/>
<dbReference type="SUPFAM" id="SSF103501">
    <property type="entry name" value="Respiratory nitrate reductase 1 gamma chain"/>
    <property type="match status" value="1"/>
</dbReference>
<evidence type="ECO:0000256" key="9">
    <source>
        <dbReference type="ARBA" id="ARBA00023002"/>
    </source>
</evidence>
<evidence type="ECO:0000256" key="13">
    <source>
        <dbReference type="PIRSR" id="PIRSR603816-1"/>
    </source>
</evidence>
<feature type="binding site" description="axial binding residue" evidence="13">
    <location>
        <position position="199"/>
    </location>
    <ligand>
        <name>heme b</name>
        <dbReference type="ChEBI" id="CHEBI:60344"/>
        <label>1</label>
    </ligand>
    <ligandPart>
        <name>Fe</name>
        <dbReference type="ChEBI" id="CHEBI:18248"/>
    </ligandPart>
</feature>
<evidence type="ECO:0000256" key="6">
    <source>
        <dbReference type="ARBA" id="ARBA00022723"/>
    </source>
</evidence>
<evidence type="ECO:0000256" key="7">
    <source>
        <dbReference type="ARBA" id="ARBA00022982"/>
    </source>
</evidence>
<dbReference type="InterPro" id="IPR009056">
    <property type="entry name" value="Cyt_c-like_dom"/>
</dbReference>
<comment type="subcellular location">
    <subcellularLocation>
        <location evidence="1">Cell membrane</location>
        <topology evidence="1">Multi-pass membrane protein</topology>
    </subcellularLocation>
</comment>
<dbReference type="GO" id="GO:0009055">
    <property type="term" value="F:electron transfer activity"/>
    <property type="evidence" value="ECO:0007669"/>
    <property type="project" value="InterPro"/>
</dbReference>
<evidence type="ECO:0000256" key="12">
    <source>
        <dbReference type="ARBA" id="ARBA00023136"/>
    </source>
</evidence>
<dbReference type="PANTHER" id="PTHR30598">
    <property type="entry name" value="NITRATE REDUCTASE PRIVATE CHAPERONE, REDOX ENZYME MATURATION PROTEIN REMP FAMILY"/>
    <property type="match status" value="1"/>
</dbReference>
<dbReference type="Pfam" id="PF13442">
    <property type="entry name" value="Cytochrome_CBB3"/>
    <property type="match status" value="1"/>
</dbReference>
<feature type="binding site" description="axial binding residue" evidence="13">
    <location>
        <position position="60"/>
    </location>
    <ligand>
        <name>heme b</name>
        <dbReference type="ChEBI" id="CHEBI:60344"/>
        <label>1</label>
    </ligand>
    <ligandPart>
        <name>Fe</name>
        <dbReference type="ChEBI" id="CHEBI:18248"/>
    </ligandPart>
</feature>
<dbReference type="Gene3D" id="1.20.950.20">
    <property type="entry name" value="Transmembrane di-heme cytochromes, Chain C"/>
    <property type="match status" value="1"/>
</dbReference>
<sequence length="511" mass="55221">MNDLLTSNYFLWGIFPYVCVTLFFVIPFLRMIYRPFGLTTRASGIFHGRDTLGLAAHLLHWGIFLTFFGHIAGVIGGVMGAGGWVSAFFLMATAGGLAAIAGSVIALVRRIRVPEMRAMSQPDDYIVHLFLIAILGVAIFQALVHRIWGVSFTAAPWFASLWRFQPQPELMDSAPLLTKIHVFLAFTFAAYFPFTKLIHAWTLPINYFVRPYQVLRTTAMKFRNRWEFGLVSDKSYLTYAAVVAVVGLLTIGFLLPGPGDNGLVPTAKARTSADEIDVAVTNGGHVLTGYPLFVSQCARCHGLEGQGDGPGAGSPTFSGPPRDLVSGRYRYVSSDNGVATDADLRRVIVAGLPGSGMPGFASLSEAQVSSLVEVLDELWLDRPESGARIEVPSRPETTPDLIAAGTELYQLSCASCHGERGRGDGEAASGILEVDGLRVSPRNFRRDALRSGSSPAALYRRIAAGIPDGPDHWLMPSFGDALTADEIWAIVAYMENELLPPGALVAATGPR</sequence>
<evidence type="ECO:0000256" key="11">
    <source>
        <dbReference type="ARBA" id="ARBA00023063"/>
    </source>
</evidence>
<dbReference type="InterPro" id="IPR023234">
    <property type="entry name" value="NarG-like_domain"/>
</dbReference>
<keyword evidence="4 13" id="KW-0349">Heme</keyword>
<feature type="transmembrane region" description="Helical" evidence="15">
    <location>
        <begin position="12"/>
        <end position="33"/>
    </location>
</feature>
<keyword evidence="9" id="KW-0560">Oxidoreductase</keyword>
<feature type="transmembrane region" description="Helical" evidence="15">
    <location>
        <begin position="176"/>
        <end position="194"/>
    </location>
</feature>
<comment type="caution">
    <text evidence="17">The sequence shown here is derived from an EMBL/GenBank/DDBJ whole genome shotgun (WGS) entry which is preliminary data.</text>
</comment>
<dbReference type="Pfam" id="PF00034">
    <property type="entry name" value="Cytochrom_C"/>
    <property type="match status" value="1"/>
</dbReference>
<organism evidence="17 18">
    <name type="scientific">Rhodovulum imhoffii</name>
    <dbReference type="NCBI Taxonomy" id="365340"/>
    <lineage>
        <taxon>Bacteria</taxon>
        <taxon>Pseudomonadati</taxon>
        <taxon>Pseudomonadota</taxon>
        <taxon>Alphaproteobacteria</taxon>
        <taxon>Rhodobacterales</taxon>
        <taxon>Paracoccaceae</taxon>
        <taxon>Rhodovulum</taxon>
    </lineage>
</organism>
<keyword evidence="8 15" id="KW-1133">Transmembrane helix</keyword>
<feature type="domain" description="Cytochrome c" evidence="16">
    <location>
        <begin position="284"/>
        <end position="379"/>
    </location>
</feature>
<dbReference type="InterPro" id="IPR051936">
    <property type="entry name" value="Heme-iron_electron_transfer"/>
</dbReference>
<feature type="binding site" description="axial binding residue" evidence="13">
    <location>
        <position position="70"/>
    </location>
    <ligand>
        <name>heme b</name>
        <dbReference type="ChEBI" id="CHEBI:60344"/>
        <label>1</label>
    </ligand>
    <ligandPart>
        <name>Fe</name>
        <dbReference type="ChEBI" id="CHEBI:18248"/>
    </ligandPart>
</feature>
<reference evidence="17 18" key="1">
    <citation type="submission" date="2018-04" db="EMBL/GenBank/DDBJ databases">
        <title>Genomic Encyclopedia of Archaeal and Bacterial Type Strains, Phase II (KMG-II): from individual species to whole genera.</title>
        <authorList>
            <person name="Goeker M."/>
        </authorList>
    </citation>
    <scope>NUCLEOTIDE SEQUENCE [LARGE SCALE GENOMIC DNA]</scope>
    <source>
        <strain evidence="17 18">DSM 18064</strain>
    </source>
</reference>
<dbReference type="GO" id="GO:0009325">
    <property type="term" value="C:nitrate reductase complex"/>
    <property type="evidence" value="ECO:0007669"/>
    <property type="project" value="InterPro"/>
</dbReference>
<keyword evidence="7" id="KW-0249">Electron transport</keyword>